<dbReference type="PANTHER" id="PTHR48475">
    <property type="entry name" value="RIBONUCLEASE H"/>
    <property type="match status" value="1"/>
</dbReference>
<dbReference type="GO" id="GO:0003964">
    <property type="term" value="F:RNA-directed DNA polymerase activity"/>
    <property type="evidence" value="ECO:0007669"/>
    <property type="project" value="UniProtKB-KW"/>
</dbReference>
<organism evidence="2">
    <name type="scientific">Tanacetum cinerariifolium</name>
    <name type="common">Dalmatian daisy</name>
    <name type="synonym">Chrysanthemum cinerariifolium</name>
    <dbReference type="NCBI Taxonomy" id="118510"/>
    <lineage>
        <taxon>Eukaryota</taxon>
        <taxon>Viridiplantae</taxon>
        <taxon>Streptophyta</taxon>
        <taxon>Embryophyta</taxon>
        <taxon>Tracheophyta</taxon>
        <taxon>Spermatophyta</taxon>
        <taxon>Magnoliopsida</taxon>
        <taxon>eudicotyledons</taxon>
        <taxon>Gunneridae</taxon>
        <taxon>Pentapetalae</taxon>
        <taxon>asterids</taxon>
        <taxon>campanulids</taxon>
        <taxon>Asterales</taxon>
        <taxon>Asteraceae</taxon>
        <taxon>Asteroideae</taxon>
        <taxon>Anthemideae</taxon>
        <taxon>Anthemidinae</taxon>
        <taxon>Tanacetum</taxon>
    </lineage>
</organism>
<keyword evidence="2" id="KW-0548">Nucleotidyltransferase</keyword>
<feature type="compositionally biased region" description="Polar residues" evidence="1">
    <location>
        <begin position="10"/>
        <end position="26"/>
    </location>
</feature>
<keyword evidence="2" id="KW-0808">Transferase</keyword>
<evidence type="ECO:0000313" key="2">
    <source>
        <dbReference type="EMBL" id="GEU46737.1"/>
    </source>
</evidence>
<feature type="region of interest" description="Disordered" evidence="1">
    <location>
        <begin position="1"/>
        <end position="30"/>
    </location>
</feature>
<name>A0A6L2KDC6_TANCI</name>
<sequence>MTNERELTPPSGSSTLPQISNTNTSERPPVTTTVFVATTPENMLFAYRASTSANLNPMISLDFVEANYKVLESLLRERQRQMHNEDLRTELEYFTHLGRNESSQPLQSSLTSVYRGHQPTTNTGRNLPHNGVFLSHHAQPLLPNSLHIPIGFVPTHVHPYSQSSAGIVNGIPLSFPFQVQNDVKERIVVSDQYPEQTIVIGRQLSTKTKIKLQDLLREYADVFAWTTADMMRVPRTIIIGGKAFNIEHRVNELKHLEPVKQKKRSLAPKRNKEIHIQKVDGRRKLCVDFTDINKACPKEHHPLPVAEQKILARPEKSRSIAKWAIELGEHEIKFRGRNSVKGHILADFLAKTPSMGNREVKDEEAKRKEPEPKNAWKLFTDGASSFNGSRAGLSPRRKRIYLCPKVRIRDHQQRGRIQGTTGRSIVGSVKNHKTGILLAINAQRCKGFNSEM</sequence>
<protein>
    <submittedName>
        <fullName evidence="2">Reverse transcriptase domain-containing protein</fullName>
    </submittedName>
</protein>
<accession>A0A6L2KDC6</accession>
<dbReference type="EMBL" id="BKCJ010002169">
    <property type="protein sequence ID" value="GEU46737.1"/>
    <property type="molecule type" value="Genomic_DNA"/>
</dbReference>
<gene>
    <name evidence="2" type="ORF">Tci_018715</name>
</gene>
<keyword evidence="2" id="KW-0695">RNA-directed DNA polymerase</keyword>
<comment type="caution">
    <text evidence="2">The sequence shown here is derived from an EMBL/GenBank/DDBJ whole genome shotgun (WGS) entry which is preliminary data.</text>
</comment>
<proteinExistence type="predicted"/>
<dbReference type="SUPFAM" id="SSF56672">
    <property type="entry name" value="DNA/RNA polymerases"/>
    <property type="match status" value="1"/>
</dbReference>
<evidence type="ECO:0000256" key="1">
    <source>
        <dbReference type="SAM" id="MobiDB-lite"/>
    </source>
</evidence>
<reference evidence="2" key="1">
    <citation type="journal article" date="2019" name="Sci. Rep.">
        <title>Draft genome of Tanacetum cinerariifolium, the natural source of mosquito coil.</title>
        <authorList>
            <person name="Yamashiro T."/>
            <person name="Shiraishi A."/>
            <person name="Satake H."/>
            <person name="Nakayama K."/>
        </authorList>
    </citation>
    <scope>NUCLEOTIDE SEQUENCE</scope>
</reference>
<dbReference type="PANTHER" id="PTHR48475:SF1">
    <property type="entry name" value="RNASE H TYPE-1 DOMAIN-CONTAINING PROTEIN"/>
    <property type="match status" value="1"/>
</dbReference>
<dbReference type="InterPro" id="IPR043502">
    <property type="entry name" value="DNA/RNA_pol_sf"/>
</dbReference>
<dbReference type="AlphaFoldDB" id="A0A6L2KDC6"/>